<dbReference type="EMBL" id="JACSQB010000039">
    <property type="protein sequence ID" value="MBD8046499.1"/>
    <property type="molecule type" value="Genomic_DNA"/>
</dbReference>
<gene>
    <name evidence="2" type="ORF">H9637_05485</name>
</gene>
<keyword evidence="1" id="KW-0812">Transmembrane</keyword>
<accession>A0ABR8YQG6</accession>
<proteinExistence type="predicted"/>
<name>A0ABR8YQG6_9CLOT</name>
<feature type="transmembrane region" description="Helical" evidence="1">
    <location>
        <begin position="7"/>
        <end position="28"/>
    </location>
</feature>
<evidence type="ECO:0000313" key="2">
    <source>
        <dbReference type="EMBL" id="MBD8046499.1"/>
    </source>
</evidence>
<dbReference type="Proteomes" id="UP000627166">
    <property type="component" value="Unassembled WGS sequence"/>
</dbReference>
<organism evidence="2 3">
    <name type="scientific">Clostridium faecium</name>
    <dbReference type="NCBI Taxonomy" id="2762223"/>
    <lineage>
        <taxon>Bacteria</taxon>
        <taxon>Bacillati</taxon>
        <taxon>Bacillota</taxon>
        <taxon>Clostridia</taxon>
        <taxon>Eubacteriales</taxon>
        <taxon>Clostridiaceae</taxon>
        <taxon>Clostridium</taxon>
    </lineage>
</organism>
<sequence length="72" mass="7934">MKIDSKKAILCIIGCILGVLIILTPIIITGRLYDESKILGGLLVSEFVMRTLSLIIGFGVIYDAIKVYFKES</sequence>
<feature type="transmembrane region" description="Helical" evidence="1">
    <location>
        <begin position="48"/>
        <end position="69"/>
    </location>
</feature>
<protein>
    <submittedName>
        <fullName evidence="2">Uncharacterized protein</fullName>
    </submittedName>
</protein>
<keyword evidence="3" id="KW-1185">Reference proteome</keyword>
<dbReference type="RefSeq" id="WP_191739514.1">
    <property type="nucleotide sequence ID" value="NZ_JACSQB010000039.1"/>
</dbReference>
<comment type="caution">
    <text evidence="2">The sequence shown here is derived from an EMBL/GenBank/DDBJ whole genome shotgun (WGS) entry which is preliminary data.</text>
</comment>
<evidence type="ECO:0000313" key="3">
    <source>
        <dbReference type="Proteomes" id="UP000627166"/>
    </source>
</evidence>
<keyword evidence="1" id="KW-1133">Transmembrane helix</keyword>
<keyword evidence="1" id="KW-0472">Membrane</keyword>
<evidence type="ECO:0000256" key="1">
    <source>
        <dbReference type="SAM" id="Phobius"/>
    </source>
</evidence>
<reference evidence="2 3" key="1">
    <citation type="submission" date="2020-08" db="EMBL/GenBank/DDBJ databases">
        <title>A Genomic Blueprint of the Chicken Gut Microbiome.</title>
        <authorList>
            <person name="Gilroy R."/>
            <person name="Ravi A."/>
            <person name="Getino M."/>
            <person name="Pursley I."/>
            <person name="Horton D.L."/>
            <person name="Alikhan N.-F."/>
            <person name="Baker D."/>
            <person name="Gharbi K."/>
            <person name="Hall N."/>
            <person name="Watson M."/>
            <person name="Adriaenssens E.M."/>
            <person name="Foster-Nyarko E."/>
            <person name="Jarju S."/>
            <person name="Secka A."/>
            <person name="Antonio M."/>
            <person name="Oren A."/>
            <person name="Chaudhuri R."/>
            <person name="La Ragione R.M."/>
            <person name="Hildebrand F."/>
            <person name="Pallen M.J."/>
        </authorList>
    </citation>
    <scope>NUCLEOTIDE SEQUENCE [LARGE SCALE GENOMIC DNA]</scope>
    <source>
        <strain evidence="2 3">N37</strain>
    </source>
</reference>